<dbReference type="SUPFAM" id="SSF48371">
    <property type="entry name" value="ARM repeat"/>
    <property type="match status" value="1"/>
</dbReference>
<comment type="caution">
    <text evidence="4">The sequence shown here is derived from an EMBL/GenBank/DDBJ whole genome shotgun (WGS) entry which is preliminary data.</text>
</comment>
<dbReference type="Gene3D" id="1.25.40.20">
    <property type="entry name" value="Ankyrin repeat-containing domain"/>
    <property type="match status" value="2"/>
</dbReference>
<dbReference type="Proteomes" id="UP001153069">
    <property type="component" value="Unassembled WGS sequence"/>
</dbReference>
<feature type="domain" description="LRRK2 ARM repeat" evidence="3">
    <location>
        <begin position="515"/>
        <end position="668"/>
    </location>
</feature>
<accession>A0A9N8HHA4</accession>
<keyword evidence="1" id="KW-0677">Repeat</keyword>
<dbReference type="InterPro" id="IPR056597">
    <property type="entry name" value="ARM_LRRK2"/>
</dbReference>
<name>A0A9N8HHA4_9STRA</name>
<dbReference type="PANTHER" id="PTHR22895:SF0">
    <property type="entry name" value="ARMADILLO REPEAT-CONTAINING PROTEIN 6"/>
    <property type="match status" value="1"/>
</dbReference>
<sequence length="710" mass="77160">MGCKASKPAAEEEAPPLKNDADQNNNLGSTKSHDSGKEMDVRVNDNLPLTGEKSDKLYKLLAKSQMTHNSGNDEQRQKDLALQRENWTKVMECCKLDPRSALYQNPTTKSTPLHMAVRLIDSESGSASSDSISLTDLIRALIKANPKALAVKDAGGNIPLHYAIAPTTHFQPGWPMAQWKLRSDIVRLLVHADPNTAQEYMTRNDVLFESGDSTGGCTPLYRVLQTLPDDFEAKGPTYQYMVLITEASPNMSGVGNQSEGDKPLALLYRRFTRQFDISEKFFSGDNSRTEVVEHRRKYKAAAGNTWKIIELLLRPTTEEISAAAASSPTGGPSWRIVHRAVQVETPPDLLRYIVETNPEDLTQTDHKGNSPLHYAAASKPPDLTNAASFPAFYTKYVVDELLYKFPEGAQIRDGEGRFPLTLAINSGKQWIGGGIKSLYDAYPAALEQSNLPDHPNLKRILSLADEAEKKDDDDDDYNGTTPRLKDSVIKDEQHDAIMLVQQDGVDVTEVSTSMWAHEEDAGVQMLGCVAIAKLAKNTSEDVVLRISLSAVAAVVNAMKAHPNEVIVQEKACHALRLLAQADGKREVSFVASGAVAAIVGAMQAHVGDAGVQEEACGAIAAIVHYGGTERATIVASVSGLTAIVNAIAAHPGAKGVQKQGCRALLELTEFSDANLPELHRSQTAPLLEAAKKSFPEECTEFANIVLSRMS</sequence>
<gene>
    <name evidence="4" type="ORF">SEMRO_693_G188370.1</name>
</gene>
<evidence type="ECO:0000256" key="1">
    <source>
        <dbReference type="ARBA" id="ARBA00022737"/>
    </source>
</evidence>
<dbReference type="EMBL" id="CAICTM010000692">
    <property type="protein sequence ID" value="CAB9515093.1"/>
    <property type="molecule type" value="Genomic_DNA"/>
</dbReference>
<dbReference type="OrthoDB" id="44362at2759"/>
<organism evidence="4 5">
    <name type="scientific">Seminavis robusta</name>
    <dbReference type="NCBI Taxonomy" id="568900"/>
    <lineage>
        <taxon>Eukaryota</taxon>
        <taxon>Sar</taxon>
        <taxon>Stramenopiles</taxon>
        <taxon>Ochrophyta</taxon>
        <taxon>Bacillariophyta</taxon>
        <taxon>Bacillariophyceae</taxon>
        <taxon>Bacillariophycidae</taxon>
        <taxon>Naviculales</taxon>
        <taxon>Naviculaceae</taxon>
        <taxon>Seminavis</taxon>
    </lineage>
</organism>
<feature type="region of interest" description="Disordered" evidence="2">
    <location>
        <begin position="1"/>
        <end position="50"/>
    </location>
</feature>
<dbReference type="InterPro" id="IPR036770">
    <property type="entry name" value="Ankyrin_rpt-contain_sf"/>
</dbReference>
<dbReference type="AlphaFoldDB" id="A0A9N8HHA4"/>
<evidence type="ECO:0000256" key="2">
    <source>
        <dbReference type="SAM" id="MobiDB-lite"/>
    </source>
</evidence>
<proteinExistence type="predicted"/>
<dbReference type="PANTHER" id="PTHR22895">
    <property type="entry name" value="ARMADILLO REPEAT-CONTAINING PROTEIN 6"/>
    <property type="match status" value="1"/>
</dbReference>
<dbReference type="InterPro" id="IPR011989">
    <property type="entry name" value="ARM-like"/>
</dbReference>
<feature type="compositionally biased region" description="Basic and acidic residues" evidence="2">
    <location>
        <begin position="31"/>
        <end position="43"/>
    </location>
</feature>
<evidence type="ECO:0000313" key="5">
    <source>
        <dbReference type="Proteomes" id="UP001153069"/>
    </source>
</evidence>
<reference evidence="4" key="1">
    <citation type="submission" date="2020-06" db="EMBL/GenBank/DDBJ databases">
        <authorList>
            <consortium name="Plant Systems Biology data submission"/>
        </authorList>
    </citation>
    <scope>NUCLEOTIDE SEQUENCE</scope>
    <source>
        <strain evidence="4">D6</strain>
    </source>
</reference>
<evidence type="ECO:0000313" key="4">
    <source>
        <dbReference type="EMBL" id="CAB9515093.1"/>
    </source>
</evidence>
<evidence type="ECO:0000259" key="3">
    <source>
        <dbReference type="Pfam" id="PF23744"/>
    </source>
</evidence>
<dbReference type="InterPro" id="IPR016024">
    <property type="entry name" value="ARM-type_fold"/>
</dbReference>
<protein>
    <recommendedName>
        <fullName evidence="3">LRRK2 ARM repeat domain-containing protein</fullName>
    </recommendedName>
</protein>
<dbReference type="Gene3D" id="1.25.10.10">
    <property type="entry name" value="Leucine-rich Repeat Variant"/>
    <property type="match status" value="1"/>
</dbReference>
<dbReference type="Pfam" id="PF23744">
    <property type="entry name" value="ARM_LRRK2"/>
    <property type="match status" value="1"/>
</dbReference>
<dbReference type="SUPFAM" id="SSF48403">
    <property type="entry name" value="Ankyrin repeat"/>
    <property type="match status" value="1"/>
</dbReference>
<keyword evidence="5" id="KW-1185">Reference proteome</keyword>